<accession>A0A8J3HRE0</accession>
<dbReference type="Gene3D" id="3.40.50.720">
    <property type="entry name" value="NAD(P)-binding Rossmann-like Domain"/>
    <property type="match status" value="1"/>
</dbReference>
<dbReference type="AlphaFoldDB" id="A0A8J3HRE0"/>
<feature type="region of interest" description="Disordered" evidence="2">
    <location>
        <begin position="342"/>
        <end position="366"/>
    </location>
</feature>
<feature type="compositionally biased region" description="Pro residues" evidence="2">
    <location>
        <begin position="357"/>
        <end position="366"/>
    </location>
</feature>
<dbReference type="Pfam" id="PF01408">
    <property type="entry name" value="GFO_IDH_MocA"/>
    <property type="match status" value="1"/>
</dbReference>
<dbReference type="GO" id="GO:0000166">
    <property type="term" value="F:nucleotide binding"/>
    <property type="evidence" value="ECO:0007669"/>
    <property type="project" value="InterPro"/>
</dbReference>
<protein>
    <submittedName>
        <fullName evidence="5">Dehydrogenase</fullName>
    </submittedName>
</protein>
<evidence type="ECO:0000313" key="5">
    <source>
        <dbReference type="EMBL" id="GHO42467.1"/>
    </source>
</evidence>
<proteinExistence type="predicted"/>
<dbReference type="InterPro" id="IPR036291">
    <property type="entry name" value="NAD(P)-bd_dom_sf"/>
</dbReference>
<dbReference type="InterPro" id="IPR055170">
    <property type="entry name" value="GFO_IDH_MocA-like_dom"/>
</dbReference>
<evidence type="ECO:0000256" key="2">
    <source>
        <dbReference type="SAM" id="MobiDB-lite"/>
    </source>
</evidence>
<name>A0A8J3HRE0_9CHLR</name>
<evidence type="ECO:0000259" key="3">
    <source>
        <dbReference type="Pfam" id="PF01408"/>
    </source>
</evidence>
<dbReference type="Proteomes" id="UP000612362">
    <property type="component" value="Unassembled WGS sequence"/>
</dbReference>
<gene>
    <name evidence="5" type="ORF">KSX_06300</name>
</gene>
<dbReference type="InterPro" id="IPR000683">
    <property type="entry name" value="Gfo/Idh/MocA-like_OxRdtase_N"/>
</dbReference>
<evidence type="ECO:0000313" key="6">
    <source>
        <dbReference type="Proteomes" id="UP000612362"/>
    </source>
</evidence>
<dbReference type="GO" id="GO:0016491">
    <property type="term" value="F:oxidoreductase activity"/>
    <property type="evidence" value="ECO:0007669"/>
    <property type="project" value="UniProtKB-KW"/>
</dbReference>
<organism evidence="5 6">
    <name type="scientific">Ktedonospora formicarum</name>
    <dbReference type="NCBI Taxonomy" id="2778364"/>
    <lineage>
        <taxon>Bacteria</taxon>
        <taxon>Bacillati</taxon>
        <taxon>Chloroflexota</taxon>
        <taxon>Ktedonobacteria</taxon>
        <taxon>Ktedonobacterales</taxon>
        <taxon>Ktedonobacteraceae</taxon>
        <taxon>Ktedonospora</taxon>
    </lineage>
</organism>
<comment type="caution">
    <text evidence="5">The sequence shown here is derived from an EMBL/GenBank/DDBJ whole genome shotgun (WGS) entry which is preliminary data.</text>
</comment>
<dbReference type="SUPFAM" id="SSF55347">
    <property type="entry name" value="Glyceraldehyde-3-phosphate dehydrogenase-like, C-terminal domain"/>
    <property type="match status" value="1"/>
</dbReference>
<dbReference type="SUPFAM" id="SSF51735">
    <property type="entry name" value="NAD(P)-binding Rossmann-fold domains"/>
    <property type="match status" value="1"/>
</dbReference>
<evidence type="ECO:0000256" key="1">
    <source>
        <dbReference type="ARBA" id="ARBA00023002"/>
    </source>
</evidence>
<dbReference type="PANTHER" id="PTHR43818:SF11">
    <property type="entry name" value="BCDNA.GH03377"/>
    <property type="match status" value="1"/>
</dbReference>
<dbReference type="Gene3D" id="3.30.360.10">
    <property type="entry name" value="Dihydrodipicolinate Reductase, domain 2"/>
    <property type="match status" value="1"/>
</dbReference>
<keyword evidence="6" id="KW-1185">Reference proteome</keyword>
<evidence type="ECO:0000259" key="4">
    <source>
        <dbReference type="Pfam" id="PF22725"/>
    </source>
</evidence>
<reference evidence="5" key="1">
    <citation type="submission" date="2020-10" db="EMBL/GenBank/DDBJ databases">
        <title>Taxonomic study of unclassified bacteria belonging to the class Ktedonobacteria.</title>
        <authorList>
            <person name="Yabe S."/>
            <person name="Wang C.M."/>
            <person name="Zheng Y."/>
            <person name="Sakai Y."/>
            <person name="Cavaletti L."/>
            <person name="Monciardini P."/>
            <person name="Donadio S."/>
        </authorList>
    </citation>
    <scope>NUCLEOTIDE SEQUENCE</scope>
    <source>
        <strain evidence="5">SOSP1-1</strain>
    </source>
</reference>
<keyword evidence="1" id="KW-0560">Oxidoreductase</keyword>
<feature type="domain" description="GFO/IDH/MocA-like oxidoreductase" evidence="4">
    <location>
        <begin position="134"/>
        <end position="267"/>
    </location>
</feature>
<dbReference type="PANTHER" id="PTHR43818">
    <property type="entry name" value="BCDNA.GH03377"/>
    <property type="match status" value="1"/>
</dbReference>
<dbReference type="EMBL" id="BNJF01000001">
    <property type="protein sequence ID" value="GHO42467.1"/>
    <property type="molecule type" value="Genomic_DNA"/>
</dbReference>
<sequence>MEVNNKVNVGIIGCGVISSIYLEAPSKFDILNIVACADIDLDRARAQAEKYNVPKVCTVEELLADPDIDIVLNLTIPKVHAEIALAALQAGKSTYSEKPLGVSRAEAQPLLETARANNLRVGCAPDTFLGGGIQTCIKLINDGVIGTPVAATAYMMGHGPESWHPNPEFYYHIGGGPMFDMGPYYLTALISMLGPVRRVSGTTRITFPERLITSQPFAGQKINVQTPTHVVGNLDFVSGAIATVTTSFDIWSHEHPLIEIYGSEGSISVPDPNTFGGTVKVRRAGDREWTDVPLTHGNTENSRGIGVADMAHAIRKGTQHRANGEMAYHVLDIMQSIHESSNEGRHIELSSTCERPAPLPSQEPLW</sequence>
<feature type="domain" description="Gfo/Idh/MocA-like oxidoreductase N-terminal" evidence="3">
    <location>
        <begin position="7"/>
        <end position="121"/>
    </location>
</feature>
<dbReference type="Pfam" id="PF22725">
    <property type="entry name" value="GFO_IDH_MocA_C3"/>
    <property type="match status" value="1"/>
</dbReference>
<dbReference type="InterPro" id="IPR050463">
    <property type="entry name" value="Gfo/Idh/MocA_oxidrdct_glycsds"/>
</dbReference>